<dbReference type="InterPro" id="IPR011032">
    <property type="entry name" value="GroES-like_sf"/>
</dbReference>
<dbReference type="KEGG" id="cjap:GWK36_05825"/>
<dbReference type="SUPFAM" id="SSF51735">
    <property type="entry name" value="NAD(P)-binding Rossmann-fold domains"/>
    <property type="match status" value="1"/>
</dbReference>
<keyword evidence="3" id="KW-1185">Reference proteome</keyword>
<gene>
    <name evidence="2" type="ORF">GWK36_05825</name>
</gene>
<dbReference type="Pfam" id="PF08240">
    <property type="entry name" value="ADH_N"/>
    <property type="match status" value="1"/>
</dbReference>
<dbReference type="Proteomes" id="UP000502699">
    <property type="component" value="Chromosome"/>
</dbReference>
<proteinExistence type="predicted"/>
<dbReference type="SUPFAM" id="SSF50129">
    <property type="entry name" value="GroES-like"/>
    <property type="match status" value="1"/>
</dbReference>
<dbReference type="InterPro" id="IPR036291">
    <property type="entry name" value="NAD(P)-bd_dom_sf"/>
</dbReference>
<feature type="domain" description="Enoyl reductase (ER)" evidence="1">
    <location>
        <begin position="14"/>
        <end position="324"/>
    </location>
</feature>
<dbReference type="EMBL" id="CP048029">
    <property type="protein sequence ID" value="QIK37579.1"/>
    <property type="molecule type" value="Genomic_DNA"/>
</dbReference>
<sequence length="329" mass="34697">MTSYPACRIHQDPQHRIAIEPLERPGPAAGEVLVRVDYASVNYKDALAGTGRGRILRRFPLTGGIDAAGRVELSQHPDFQPGDPVIATGWGLGVEHDGGYAGYLRAPGDWLVPMPEGLDARSAMILGTAGLTAALALERIQVNGQHPGHGPILVTGASGGVGSLAISMLARLGYRVVAVSRKPGLKDWLKGLGAEEVMDPQAFAGHTRPLEHARWGGAIDTVGSELLSQISRTIVPNGNIAVVGLAGGSELNLSVMPLILRGVSLLGCNSVDIPNPLRRTLWQRLAGPWRPDLESILTETIGLAGLPAAFERMLAGQTHGRILVKPQVG</sequence>
<dbReference type="CDD" id="cd05280">
    <property type="entry name" value="MDR_yhdh_yhfp"/>
    <property type="match status" value="1"/>
</dbReference>
<evidence type="ECO:0000259" key="1">
    <source>
        <dbReference type="SMART" id="SM00829"/>
    </source>
</evidence>
<organism evidence="2 3">
    <name type="scientific">Caldichromatium japonicum</name>
    <dbReference type="NCBI Taxonomy" id="2699430"/>
    <lineage>
        <taxon>Bacteria</taxon>
        <taxon>Pseudomonadati</taxon>
        <taxon>Pseudomonadota</taxon>
        <taxon>Gammaproteobacteria</taxon>
        <taxon>Chromatiales</taxon>
        <taxon>Chromatiaceae</taxon>
        <taxon>Caldichromatium</taxon>
    </lineage>
</organism>
<dbReference type="RefSeq" id="WP_166270344.1">
    <property type="nucleotide sequence ID" value="NZ_CP048029.1"/>
</dbReference>
<dbReference type="Gene3D" id="3.40.50.720">
    <property type="entry name" value="NAD(P)-binding Rossmann-like Domain"/>
    <property type="match status" value="1"/>
</dbReference>
<dbReference type="InterPro" id="IPR051397">
    <property type="entry name" value="Zn-ADH-like_protein"/>
</dbReference>
<accession>A0A6G7VBZ3</accession>
<evidence type="ECO:0000313" key="2">
    <source>
        <dbReference type="EMBL" id="QIK37579.1"/>
    </source>
</evidence>
<protein>
    <submittedName>
        <fullName evidence="2">YhdH/YhfP family quinone oxidoreductase</fullName>
    </submittedName>
</protein>
<dbReference type="GO" id="GO:0043957">
    <property type="term" value="F:acryloyl-CoA reductase (NADPH) activity"/>
    <property type="evidence" value="ECO:0007669"/>
    <property type="project" value="TreeGrafter"/>
</dbReference>
<dbReference type="InterPro" id="IPR013154">
    <property type="entry name" value="ADH-like_N"/>
</dbReference>
<dbReference type="NCBIfam" id="TIGR02823">
    <property type="entry name" value="oxido_YhdH"/>
    <property type="match status" value="1"/>
</dbReference>
<dbReference type="SMART" id="SM00829">
    <property type="entry name" value="PKS_ER"/>
    <property type="match status" value="1"/>
</dbReference>
<dbReference type="Pfam" id="PF00107">
    <property type="entry name" value="ADH_zinc_N"/>
    <property type="match status" value="1"/>
</dbReference>
<dbReference type="InterPro" id="IPR013149">
    <property type="entry name" value="ADH-like_C"/>
</dbReference>
<name>A0A6G7VBZ3_9GAMM</name>
<evidence type="ECO:0000313" key="3">
    <source>
        <dbReference type="Proteomes" id="UP000502699"/>
    </source>
</evidence>
<reference evidence="3" key="1">
    <citation type="submission" date="2020-01" db="EMBL/GenBank/DDBJ databases">
        <title>Caldichromatium gen. nov., sp. nov., a thermophilic purple sulfur bacterium member of the family Chromatiaceae isolated from Nakabusa hot spring, Japan.</title>
        <authorList>
            <person name="Saini M.K."/>
            <person name="Hanada S."/>
            <person name="Tank M."/>
        </authorList>
    </citation>
    <scope>NUCLEOTIDE SEQUENCE [LARGE SCALE GENOMIC DNA]</scope>
    <source>
        <strain evidence="3">No.7</strain>
    </source>
</reference>
<dbReference type="PANTHER" id="PTHR43677">
    <property type="entry name" value="SHORT-CHAIN DEHYDROGENASE/REDUCTASE"/>
    <property type="match status" value="1"/>
</dbReference>
<dbReference type="Gene3D" id="3.90.180.10">
    <property type="entry name" value="Medium-chain alcohol dehydrogenases, catalytic domain"/>
    <property type="match status" value="1"/>
</dbReference>
<dbReference type="PANTHER" id="PTHR43677:SF1">
    <property type="entry name" value="ACRYLYL-COA REDUCTASE ACUI-RELATED"/>
    <property type="match status" value="1"/>
</dbReference>
<dbReference type="InterPro" id="IPR014188">
    <property type="entry name" value="Acrylyl-CoA_reductase_AcuI"/>
</dbReference>
<dbReference type="AlphaFoldDB" id="A0A6G7VBZ3"/>
<dbReference type="InterPro" id="IPR020843">
    <property type="entry name" value="ER"/>
</dbReference>